<dbReference type="AlphaFoldDB" id="A0AAW2GED3"/>
<evidence type="ECO:0000313" key="1">
    <source>
        <dbReference type="EMBL" id="KAL0125905.1"/>
    </source>
</evidence>
<evidence type="ECO:0000313" key="2">
    <source>
        <dbReference type="Proteomes" id="UP001430953"/>
    </source>
</evidence>
<comment type="caution">
    <text evidence="1">The sequence shown here is derived from an EMBL/GenBank/DDBJ whole genome shotgun (WGS) entry which is preliminary data.</text>
</comment>
<gene>
    <name evidence="1" type="ORF">PUN28_004756</name>
</gene>
<dbReference type="Proteomes" id="UP001430953">
    <property type="component" value="Unassembled WGS sequence"/>
</dbReference>
<dbReference type="EMBL" id="JADYXP020000004">
    <property type="protein sequence ID" value="KAL0125905.1"/>
    <property type="molecule type" value="Genomic_DNA"/>
</dbReference>
<proteinExistence type="predicted"/>
<keyword evidence="2" id="KW-1185">Reference proteome</keyword>
<accession>A0AAW2GED3</accession>
<organism evidence="1 2">
    <name type="scientific">Cardiocondyla obscurior</name>
    <dbReference type="NCBI Taxonomy" id="286306"/>
    <lineage>
        <taxon>Eukaryota</taxon>
        <taxon>Metazoa</taxon>
        <taxon>Ecdysozoa</taxon>
        <taxon>Arthropoda</taxon>
        <taxon>Hexapoda</taxon>
        <taxon>Insecta</taxon>
        <taxon>Pterygota</taxon>
        <taxon>Neoptera</taxon>
        <taxon>Endopterygota</taxon>
        <taxon>Hymenoptera</taxon>
        <taxon>Apocrita</taxon>
        <taxon>Aculeata</taxon>
        <taxon>Formicoidea</taxon>
        <taxon>Formicidae</taxon>
        <taxon>Myrmicinae</taxon>
        <taxon>Cardiocondyla</taxon>
    </lineage>
</organism>
<name>A0AAW2GED3_9HYME</name>
<reference evidence="1 2" key="1">
    <citation type="submission" date="2023-03" db="EMBL/GenBank/DDBJ databases">
        <title>High recombination rates correlate with genetic variation in Cardiocondyla obscurior ants.</title>
        <authorList>
            <person name="Errbii M."/>
        </authorList>
    </citation>
    <scope>NUCLEOTIDE SEQUENCE [LARGE SCALE GENOMIC DNA]</scope>
    <source>
        <strain evidence="1">Alpha-2009</strain>
        <tissue evidence="1">Whole body</tissue>
    </source>
</reference>
<sequence>MYVLKRKQKRDDTLFRKGKKPFYPYNNSPCIHSFDICAIRGILCPLSSAFAKRCPLFDVGSFHKRIDGELPAAEFYEPLKSFHGSMDEHNLRGLCRHRDSLTPFNLKCVGVRIKVWLNHRMIARSYTNLHNFLDYMAAYLMRCI</sequence>
<protein>
    <submittedName>
        <fullName evidence="1">Uncharacterized protein</fullName>
    </submittedName>
</protein>